<evidence type="ECO:0000256" key="1">
    <source>
        <dbReference type="ARBA" id="ARBA00022603"/>
    </source>
</evidence>
<comment type="caution">
    <text evidence="4">The sequence shown here is derived from an EMBL/GenBank/DDBJ whole genome shotgun (WGS) entry which is preliminary data.</text>
</comment>
<keyword evidence="3" id="KW-0949">S-adenosyl-L-methionine</keyword>
<gene>
    <name evidence="4" type="ORF">GALL_278970</name>
</gene>
<sequence length="198" mass="22098">MTPLPPSLHRQLQDLARFGHAHDAREASRERRFLNLDWDSAEALYLLVRMSRRRAVLEIGTSNGFSTLWLAQALSAQPDARLTTIERDGAKQKEARHSLEQAGLQNRITWLCGDGDTYAEQLEGPFDCLFFDADRLSARRQLELLLPKCSPDALLLCDNALSHADELAGYLAFFENNPAFASSLLPVGKGLHVALRQG</sequence>
<dbReference type="EC" id="2.1.1.-" evidence="4"/>
<dbReference type="PANTHER" id="PTHR43167">
    <property type="entry name" value="PUTATIVE (AFU_ORTHOLOGUE AFUA_6G01830)-RELATED"/>
    <property type="match status" value="1"/>
</dbReference>
<dbReference type="GO" id="GO:0032259">
    <property type="term" value="P:methylation"/>
    <property type="evidence" value="ECO:0007669"/>
    <property type="project" value="UniProtKB-KW"/>
</dbReference>
<keyword evidence="2 4" id="KW-0808">Transferase</keyword>
<dbReference type="InterPro" id="IPR002935">
    <property type="entry name" value="SAM_O-MeTrfase"/>
</dbReference>
<accession>A0A1J5RL12</accession>
<dbReference type="EMBL" id="MLJW01000300">
    <property type="protein sequence ID" value="OIQ90211.1"/>
    <property type="molecule type" value="Genomic_DNA"/>
</dbReference>
<dbReference type="PANTHER" id="PTHR43167:SF1">
    <property type="entry name" value="PUTATIVE (AFU_ORTHOLOGUE AFUA_6G01830)-RELATED"/>
    <property type="match status" value="1"/>
</dbReference>
<protein>
    <submittedName>
        <fullName evidence="4">Putative O-methyltransferase</fullName>
        <ecNumber evidence="4">2.1.1.-</ecNumber>
    </submittedName>
</protein>
<dbReference type="PROSITE" id="PS51682">
    <property type="entry name" value="SAM_OMT_I"/>
    <property type="match status" value="1"/>
</dbReference>
<dbReference type="InterPro" id="IPR029063">
    <property type="entry name" value="SAM-dependent_MTases_sf"/>
</dbReference>
<evidence type="ECO:0000256" key="2">
    <source>
        <dbReference type="ARBA" id="ARBA00022679"/>
    </source>
</evidence>
<dbReference type="SUPFAM" id="SSF53335">
    <property type="entry name" value="S-adenosyl-L-methionine-dependent methyltransferases"/>
    <property type="match status" value="1"/>
</dbReference>
<dbReference type="GO" id="GO:0008171">
    <property type="term" value="F:O-methyltransferase activity"/>
    <property type="evidence" value="ECO:0007669"/>
    <property type="project" value="InterPro"/>
</dbReference>
<proteinExistence type="predicted"/>
<dbReference type="CDD" id="cd02440">
    <property type="entry name" value="AdoMet_MTases"/>
    <property type="match status" value="1"/>
</dbReference>
<dbReference type="Gene3D" id="3.40.50.150">
    <property type="entry name" value="Vaccinia Virus protein VP39"/>
    <property type="match status" value="1"/>
</dbReference>
<evidence type="ECO:0000313" key="4">
    <source>
        <dbReference type="EMBL" id="OIQ90211.1"/>
    </source>
</evidence>
<keyword evidence="1 4" id="KW-0489">Methyltransferase</keyword>
<reference evidence="4" key="1">
    <citation type="submission" date="2016-10" db="EMBL/GenBank/DDBJ databases">
        <title>Sequence of Gallionella enrichment culture.</title>
        <authorList>
            <person name="Poehlein A."/>
            <person name="Muehling M."/>
            <person name="Daniel R."/>
        </authorList>
    </citation>
    <scope>NUCLEOTIDE SEQUENCE</scope>
</reference>
<name>A0A1J5RL12_9ZZZZ</name>
<dbReference type="Pfam" id="PF13578">
    <property type="entry name" value="Methyltransf_24"/>
    <property type="match status" value="1"/>
</dbReference>
<dbReference type="AlphaFoldDB" id="A0A1J5RL12"/>
<evidence type="ECO:0000256" key="3">
    <source>
        <dbReference type="ARBA" id="ARBA00022691"/>
    </source>
</evidence>
<organism evidence="4">
    <name type="scientific">mine drainage metagenome</name>
    <dbReference type="NCBI Taxonomy" id="410659"/>
    <lineage>
        <taxon>unclassified sequences</taxon>
        <taxon>metagenomes</taxon>
        <taxon>ecological metagenomes</taxon>
    </lineage>
</organism>